<dbReference type="EMBL" id="BSFE01000003">
    <property type="protein sequence ID" value="GLK51896.1"/>
    <property type="molecule type" value="Genomic_DNA"/>
</dbReference>
<dbReference type="InterPro" id="IPR010982">
    <property type="entry name" value="Lambda_DNA-bd_dom_sf"/>
</dbReference>
<sequence>MPRRAQRAVASEPPDLWRARLRRFRFTHNIKQAALAADLGVTQAMVSRWESGVVTPSAEMRARIMDLFETGEVSTPLIDWRSHTAAQPGIAAVIDRTGTIETASAGLLRLLARERAEVEGTRLDDLLSGDLPALFQTLGASGFFDGRLESVESVDRYTFVDREGQVSSLCIEGLHWPHTGEDGAIRWMLSGAPIDEAEYETLCRERAGKVALHPAR</sequence>
<evidence type="ECO:0000313" key="3">
    <source>
        <dbReference type="Proteomes" id="UP001143486"/>
    </source>
</evidence>
<evidence type="ECO:0000313" key="2">
    <source>
        <dbReference type="EMBL" id="GLK51896.1"/>
    </source>
</evidence>
<comment type="caution">
    <text evidence="2">The sequence shown here is derived from an EMBL/GenBank/DDBJ whole genome shotgun (WGS) entry which is preliminary data.</text>
</comment>
<proteinExistence type="predicted"/>
<reference evidence="2" key="2">
    <citation type="submission" date="2023-01" db="EMBL/GenBank/DDBJ databases">
        <authorList>
            <person name="Sun Q."/>
            <person name="Evtushenko L."/>
        </authorList>
    </citation>
    <scope>NUCLEOTIDE SEQUENCE</scope>
    <source>
        <strain evidence="2">VKM B-1513</strain>
    </source>
</reference>
<dbReference type="InterPro" id="IPR000014">
    <property type="entry name" value="PAS"/>
</dbReference>
<name>A0A9W6MNH0_9PROT</name>
<dbReference type="Proteomes" id="UP001143486">
    <property type="component" value="Unassembled WGS sequence"/>
</dbReference>
<gene>
    <name evidence="2" type="ORF">GCM10017621_14040</name>
</gene>
<dbReference type="Pfam" id="PF01381">
    <property type="entry name" value="HTH_3"/>
    <property type="match status" value="1"/>
</dbReference>
<dbReference type="InterPro" id="IPR035965">
    <property type="entry name" value="PAS-like_dom_sf"/>
</dbReference>
<organism evidence="2 3">
    <name type="scientific">Maricaulis virginensis</name>
    <dbReference type="NCBI Taxonomy" id="144022"/>
    <lineage>
        <taxon>Bacteria</taxon>
        <taxon>Pseudomonadati</taxon>
        <taxon>Pseudomonadota</taxon>
        <taxon>Alphaproteobacteria</taxon>
        <taxon>Maricaulales</taxon>
        <taxon>Maricaulaceae</taxon>
        <taxon>Maricaulis</taxon>
    </lineage>
</organism>
<protein>
    <recommendedName>
        <fullName evidence="1">HTH cro/C1-type domain-containing protein</fullName>
    </recommendedName>
</protein>
<dbReference type="GO" id="GO:0003677">
    <property type="term" value="F:DNA binding"/>
    <property type="evidence" value="ECO:0007669"/>
    <property type="project" value="InterPro"/>
</dbReference>
<feature type="domain" description="HTH cro/C1-type" evidence="1">
    <location>
        <begin position="21"/>
        <end position="78"/>
    </location>
</feature>
<dbReference type="PROSITE" id="PS50943">
    <property type="entry name" value="HTH_CROC1"/>
    <property type="match status" value="1"/>
</dbReference>
<dbReference type="CDD" id="cd00093">
    <property type="entry name" value="HTH_XRE"/>
    <property type="match status" value="1"/>
</dbReference>
<dbReference type="InterPro" id="IPR001387">
    <property type="entry name" value="Cro/C1-type_HTH"/>
</dbReference>
<dbReference type="CDD" id="cd00130">
    <property type="entry name" value="PAS"/>
    <property type="match status" value="1"/>
</dbReference>
<dbReference type="SUPFAM" id="SSF47413">
    <property type="entry name" value="lambda repressor-like DNA-binding domains"/>
    <property type="match status" value="1"/>
</dbReference>
<keyword evidence="3" id="KW-1185">Reference proteome</keyword>
<dbReference type="Gene3D" id="1.10.260.40">
    <property type="entry name" value="lambda repressor-like DNA-binding domains"/>
    <property type="match status" value="1"/>
</dbReference>
<evidence type="ECO:0000259" key="1">
    <source>
        <dbReference type="PROSITE" id="PS50943"/>
    </source>
</evidence>
<dbReference type="SMART" id="SM00530">
    <property type="entry name" value="HTH_XRE"/>
    <property type="match status" value="1"/>
</dbReference>
<accession>A0A9W6MNH0</accession>
<dbReference type="RefSeq" id="WP_271186260.1">
    <property type="nucleotide sequence ID" value="NZ_BSFE01000003.1"/>
</dbReference>
<dbReference type="SUPFAM" id="SSF55785">
    <property type="entry name" value="PYP-like sensor domain (PAS domain)"/>
    <property type="match status" value="1"/>
</dbReference>
<reference evidence="2" key="1">
    <citation type="journal article" date="2014" name="Int. J. Syst. Evol. Microbiol.">
        <title>Complete genome sequence of Corynebacterium casei LMG S-19264T (=DSM 44701T), isolated from a smear-ripened cheese.</title>
        <authorList>
            <consortium name="US DOE Joint Genome Institute (JGI-PGF)"/>
            <person name="Walter F."/>
            <person name="Albersmeier A."/>
            <person name="Kalinowski J."/>
            <person name="Ruckert C."/>
        </authorList>
    </citation>
    <scope>NUCLEOTIDE SEQUENCE</scope>
    <source>
        <strain evidence="2">VKM B-1513</strain>
    </source>
</reference>
<dbReference type="AlphaFoldDB" id="A0A9W6MNH0"/>